<evidence type="ECO:0000256" key="1">
    <source>
        <dbReference type="ARBA" id="ARBA00000707"/>
    </source>
</evidence>
<dbReference type="Pfam" id="PF00443">
    <property type="entry name" value="UCH"/>
    <property type="match status" value="2"/>
</dbReference>
<keyword evidence="10" id="KW-1185">Reference proteome</keyword>
<feature type="region of interest" description="Disordered" evidence="7">
    <location>
        <begin position="728"/>
        <end position="774"/>
    </location>
</feature>
<evidence type="ECO:0000313" key="10">
    <source>
        <dbReference type="Proteomes" id="UP000518752"/>
    </source>
</evidence>
<dbReference type="InterPro" id="IPR044635">
    <property type="entry name" value="UBP14-like"/>
</dbReference>
<feature type="compositionally biased region" description="Pro residues" evidence="7">
    <location>
        <begin position="1493"/>
        <end position="1502"/>
    </location>
</feature>
<dbReference type="PROSITE" id="PS00972">
    <property type="entry name" value="USP_1"/>
    <property type="match status" value="1"/>
</dbReference>
<evidence type="ECO:0000259" key="8">
    <source>
        <dbReference type="PROSITE" id="PS50235"/>
    </source>
</evidence>
<dbReference type="InterPro" id="IPR038765">
    <property type="entry name" value="Papain-like_cys_pep_sf"/>
</dbReference>
<dbReference type="OrthoDB" id="2420415at2759"/>
<dbReference type="EC" id="3.4.19.12" evidence="2"/>
<feature type="compositionally biased region" description="Low complexity" evidence="7">
    <location>
        <begin position="88"/>
        <end position="101"/>
    </location>
</feature>
<feature type="region of interest" description="Disordered" evidence="7">
    <location>
        <begin position="136"/>
        <end position="207"/>
    </location>
</feature>
<feature type="compositionally biased region" description="Low complexity" evidence="7">
    <location>
        <begin position="32"/>
        <end position="58"/>
    </location>
</feature>
<evidence type="ECO:0000256" key="3">
    <source>
        <dbReference type="ARBA" id="ARBA00022670"/>
    </source>
</evidence>
<dbReference type="InterPro" id="IPR018200">
    <property type="entry name" value="USP_CS"/>
</dbReference>
<dbReference type="PANTHER" id="PTHR43982">
    <property type="entry name" value="UBIQUITIN CARBOXYL-TERMINAL HYDROLASE"/>
    <property type="match status" value="1"/>
</dbReference>
<dbReference type="InterPro" id="IPR025305">
    <property type="entry name" value="UCH_repeat_domain"/>
</dbReference>
<keyword evidence="3" id="KW-0645">Protease</keyword>
<feature type="compositionally biased region" description="Polar residues" evidence="7">
    <location>
        <begin position="1"/>
        <end position="12"/>
    </location>
</feature>
<evidence type="ECO:0000256" key="7">
    <source>
        <dbReference type="SAM" id="MobiDB-lite"/>
    </source>
</evidence>
<feature type="region of interest" description="Disordered" evidence="7">
    <location>
        <begin position="1300"/>
        <end position="1502"/>
    </location>
</feature>
<dbReference type="InterPro" id="IPR001394">
    <property type="entry name" value="Peptidase_C19_UCH"/>
</dbReference>
<feature type="compositionally biased region" description="Polar residues" evidence="7">
    <location>
        <begin position="1426"/>
        <end position="1443"/>
    </location>
</feature>
<feature type="compositionally biased region" description="Polar residues" evidence="7">
    <location>
        <begin position="752"/>
        <end position="765"/>
    </location>
</feature>
<dbReference type="SUPFAM" id="SSF54001">
    <property type="entry name" value="Cysteine proteinases"/>
    <property type="match status" value="1"/>
</dbReference>
<dbReference type="PANTHER" id="PTHR43982:SF6">
    <property type="entry name" value="UBIQUITIN CARBOXYL-TERMINAL HYDROLASE 2-RELATED"/>
    <property type="match status" value="1"/>
</dbReference>
<feature type="domain" description="USP" evidence="8">
    <location>
        <begin position="1170"/>
        <end position="1868"/>
    </location>
</feature>
<dbReference type="GO" id="GO:0016579">
    <property type="term" value="P:protein deubiquitination"/>
    <property type="evidence" value="ECO:0007669"/>
    <property type="project" value="InterPro"/>
</dbReference>
<proteinExistence type="predicted"/>
<dbReference type="Proteomes" id="UP000518752">
    <property type="component" value="Unassembled WGS sequence"/>
</dbReference>
<dbReference type="PROSITE" id="PS50235">
    <property type="entry name" value="USP_3"/>
    <property type="match status" value="1"/>
</dbReference>
<feature type="compositionally biased region" description="Polar residues" evidence="7">
    <location>
        <begin position="1348"/>
        <end position="1358"/>
    </location>
</feature>
<evidence type="ECO:0000256" key="2">
    <source>
        <dbReference type="ARBA" id="ARBA00012759"/>
    </source>
</evidence>
<comment type="catalytic activity">
    <reaction evidence="1">
        <text>Thiol-dependent hydrolysis of ester, thioester, amide, peptide and isopeptide bonds formed by the C-terminal Gly of ubiquitin (a 76-residue protein attached to proteins as an intracellular targeting signal).</text>
        <dbReference type="EC" id="3.4.19.12"/>
    </reaction>
</comment>
<dbReference type="InterPro" id="IPR028889">
    <property type="entry name" value="USP"/>
</dbReference>
<feature type="compositionally biased region" description="Polar residues" evidence="7">
    <location>
        <begin position="180"/>
        <end position="197"/>
    </location>
</feature>
<feature type="region of interest" description="Disordered" evidence="7">
    <location>
        <begin position="1"/>
        <end position="123"/>
    </location>
</feature>
<feature type="compositionally biased region" description="Basic and acidic residues" evidence="7">
    <location>
        <begin position="1451"/>
        <end position="1461"/>
    </location>
</feature>
<keyword evidence="5" id="KW-0378">Hydrolase</keyword>
<organism evidence="9 10">
    <name type="scientific">Collybiopsis confluens</name>
    <dbReference type="NCBI Taxonomy" id="2823264"/>
    <lineage>
        <taxon>Eukaryota</taxon>
        <taxon>Fungi</taxon>
        <taxon>Dikarya</taxon>
        <taxon>Basidiomycota</taxon>
        <taxon>Agaricomycotina</taxon>
        <taxon>Agaricomycetes</taxon>
        <taxon>Agaricomycetidae</taxon>
        <taxon>Agaricales</taxon>
        <taxon>Marasmiineae</taxon>
        <taxon>Omphalotaceae</taxon>
        <taxon>Collybiopsis</taxon>
    </lineage>
</organism>
<evidence type="ECO:0000256" key="4">
    <source>
        <dbReference type="ARBA" id="ARBA00022786"/>
    </source>
</evidence>
<sequence length="1894" mass="207283">MTAIDPTQNTSNLAPKPRRPLPARPNTPTTPTMASTSRSNSSGTASASAKASTVPASSFYADPKMSKSKSADSPPLPVRTNERERLGSVSTTYTPSSSSATPFHSLSEDYRPPEIIPTSIADDPRNYEFGHVVLDEENDEIPPLTNMAPPETPTGNKWGNQSGSTPYEGSSGTGVVRGWQDTSENSSGWGNADSSNSGGWGDTPTTWSAATNAASWLGQGADPSKNWTIPTGAGLGMDVEMGNYEFGKSYLSDVPQDPIQALGVRISNRSPHEEEHFWNHDYIDATHRPGPGLLAPALCEEIEKRVNDTEVFKVELEMGKLEIFSSGSVSSSASISLPPSRENTSPPPAPTTEHAPKPKKSKSSPPRLDPFHVTPSREEYHAALPHPNAFYSPKENSWIFLSWGSSSTLPPLAKEFTTPETPKGNKAIHSSRYVLPKQKVRLESHNCLEEDEKDTTIIGNGKSEAEMRRKRNLTHHFHHYPKAVDASKLDVPFPLQAPAYPSKSYSAPTKQPIRAGTLPDKSMTLDAIHETTEAREPFNAAAIADSFVDEPSELPEIAQGPPLLLDLFVCCQCSLYVLASPAPSDSLPDSKYSLFVSSETAVSSASPDSSEWTSASLRGVIPGELWKAFIQDRLANPVLGFGKEQTLIHSLETLLIVIQNHLFKGEARNIKVNGPGFEKRLGWNVHSQRVLAALGFVPEQPKAAGGDIFLRAPVVSWIPPGAALAIEKSASSGSEKDRSSPPATHKRLYSETKISSGTSTPTKKQSLPKIKPPVSKAQAISNRRKLLRAWVEIGAWLVDYKSRNLRMIDNSKYTPHDVFVKIESAREAYQKALGAHVEEVPRGLLPELVQAQLPYIGSSFTELGLTPMTYSPEMLVFAYLASIRCNPTHTPTLFTSLSIIMHQLLKAHACPEIIQNLVIIEDGRGRWTKDDVLRSVIQLGFSVDLGRAWTELCVDPPRDLDPNNDELGALNFLADELHISRSDIHKDTGEYRHVGPLKMEYTIGGDIEGDGGEGAGGVPDNFIENAWRECLKRELDGEGVTTGADAGESKNGGKSSTDALRILAQARGSVELMKLYDSVRGSSGHDSGGGFIFSGGSPYDVLEVPREVDDGMLITVYQMRVDDQPSQVQKMQHALFLIAQLRNSARLLEFTRTSRDPGDLLRPTRLDWPRGLNQLGNTCYLNSLLQYFYTIKELRSSVITTGGTINTKSLDFLDKDFKVSSAATGKGKAVDDDDLKIYALTDDDLKKHRVGGRLVTRREIMRSKQFVSHLANLFHSMEFADNPAVTPSIELAKLALLTSKDEEDDDVSIDSNGSNGKTGTDASNDTDATLVEDGLGAPSLASLPKSELTLSAEQQQQNPVSSSSPRSPRSPPSPKSPSSVLGKRTRVPARNDNDIDFSSDGIELYGSVSPPPSSSSVAGSTAPASRSSSKLPDVPQSESSTSIGAIAEPGRSGERTRERVSLKGVVSEDVDMRDASPVRAPSADAGESQVARPIPPPLPPRRPIPPVQNDSVMMFGKQHDVAECMDNCMFQIEAALLKFDGSHLGMDDASDDPEKGSVVKRLFYGKIRQTFVETVKGQPTTHEKQDLFSHLPVNVGADAESEFGFDIYDGLGRYFDDTIEYEGQKVPMEVGLVKMPPLLQVQLQRVQFNRELLQSWKSQVYVKFGETLYMDRFMDTAEAEKRKRSKAIQDELNGCRERLKILTQGKANVSLHPIKLLGAIDADDLPQNILFSQALEITSKYLSGEGSILASLDIPLSHLQLSSLQSESSYLQAEVAHLRTRIPQLKAELEDLWKDEKNIEYELTSVFIHRGSSPSFGHYFFYSRNLPDKPDEWFKYNDEEVAEITKEEVLRDTTGETANPYLLVFARKGSQVVETVNRFIPPASERLPEVAGVD</sequence>
<dbReference type="EMBL" id="JAACJN010000045">
    <property type="protein sequence ID" value="KAF5383997.1"/>
    <property type="molecule type" value="Genomic_DNA"/>
</dbReference>
<name>A0A8H5HIJ2_9AGAR</name>
<accession>A0A8H5HIJ2</accession>
<reference evidence="9 10" key="1">
    <citation type="journal article" date="2020" name="ISME J.">
        <title>Uncovering the hidden diversity of litter-decomposition mechanisms in mushroom-forming fungi.</title>
        <authorList>
            <person name="Floudas D."/>
            <person name="Bentzer J."/>
            <person name="Ahren D."/>
            <person name="Johansson T."/>
            <person name="Persson P."/>
            <person name="Tunlid A."/>
        </authorList>
    </citation>
    <scope>NUCLEOTIDE SEQUENCE [LARGE SCALE GENOMIC DNA]</scope>
    <source>
        <strain evidence="9 10">CBS 406.79</strain>
    </source>
</reference>
<dbReference type="PROSITE" id="PS00973">
    <property type="entry name" value="USP_2"/>
    <property type="match status" value="1"/>
</dbReference>
<feature type="compositionally biased region" description="Polar residues" evidence="7">
    <location>
        <begin position="1309"/>
        <end position="1327"/>
    </location>
</feature>
<feature type="region of interest" description="Disordered" evidence="7">
    <location>
        <begin position="330"/>
        <end position="373"/>
    </location>
</feature>
<feature type="compositionally biased region" description="Polar residues" evidence="7">
    <location>
        <begin position="153"/>
        <end position="170"/>
    </location>
</feature>
<evidence type="ECO:0000313" key="9">
    <source>
        <dbReference type="EMBL" id="KAF5383997.1"/>
    </source>
</evidence>
<dbReference type="Pfam" id="PF13446">
    <property type="entry name" value="RPT"/>
    <property type="match status" value="1"/>
</dbReference>
<comment type="caution">
    <text evidence="9">The sequence shown here is derived from an EMBL/GenBank/DDBJ whole genome shotgun (WGS) entry which is preliminary data.</text>
</comment>
<feature type="compositionally biased region" description="Low complexity" evidence="7">
    <location>
        <begin position="330"/>
        <end position="340"/>
    </location>
</feature>
<keyword evidence="4" id="KW-0833">Ubl conjugation pathway</keyword>
<feature type="compositionally biased region" description="Low complexity" evidence="7">
    <location>
        <begin position="1414"/>
        <end position="1425"/>
    </location>
</feature>
<protein>
    <recommendedName>
        <fullName evidence="2">ubiquitinyl hydrolase 1</fullName>
        <ecNumber evidence="2">3.4.19.12</ecNumber>
    </recommendedName>
</protein>
<dbReference type="Gene3D" id="3.90.70.10">
    <property type="entry name" value="Cysteine proteinases"/>
    <property type="match status" value="2"/>
</dbReference>
<dbReference type="GO" id="GO:0061136">
    <property type="term" value="P:regulation of proteasomal protein catabolic process"/>
    <property type="evidence" value="ECO:0007669"/>
    <property type="project" value="TreeGrafter"/>
</dbReference>
<evidence type="ECO:0000256" key="6">
    <source>
        <dbReference type="ARBA" id="ARBA00022807"/>
    </source>
</evidence>
<gene>
    <name evidence="9" type="ORF">D9757_006974</name>
</gene>
<dbReference type="GO" id="GO:0070628">
    <property type="term" value="F:proteasome binding"/>
    <property type="evidence" value="ECO:0007669"/>
    <property type="project" value="TreeGrafter"/>
</dbReference>
<dbReference type="GO" id="GO:0043161">
    <property type="term" value="P:proteasome-mediated ubiquitin-dependent protein catabolic process"/>
    <property type="evidence" value="ECO:0007669"/>
    <property type="project" value="InterPro"/>
</dbReference>
<keyword evidence="6" id="KW-0788">Thiol protease</keyword>
<dbReference type="GO" id="GO:0004843">
    <property type="term" value="F:cysteine-type deubiquitinase activity"/>
    <property type="evidence" value="ECO:0007669"/>
    <property type="project" value="UniProtKB-EC"/>
</dbReference>
<evidence type="ECO:0000256" key="5">
    <source>
        <dbReference type="ARBA" id="ARBA00022801"/>
    </source>
</evidence>